<proteinExistence type="predicted"/>
<name>A0ACB9PK54_BAUVA</name>
<accession>A0ACB9PK54</accession>
<evidence type="ECO:0000313" key="2">
    <source>
        <dbReference type="Proteomes" id="UP000828941"/>
    </source>
</evidence>
<comment type="caution">
    <text evidence="1">The sequence shown here is derived from an EMBL/GenBank/DDBJ whole genome shotgun (WGS) entry which is preliminary data.</text>
</comment>
<sequence>MAYIQPPPKNNRNLCAGWCWWPDAITRSLDHLCRSLLQCVKFLAIGSEPGSADSLFVSLFSFRDKVISSAKLPRVVRCTNCTREG</sequence>
<evidence type="ECO:0000313" key="1">
    <source>
        <dbReference type="EMBL" id="KAI4349137.1"/>
    </source>
</evidence>
<gene>
    <name evidence="1" type="ORF">L6164_009770</name>
</gene>
<organism evidence="1 2">
    <name type="scientific">Bauhinia variegata</name>
    <name type="common">Purple orchid tree</name>
    <name type="synonym">Phanera variegata</name>
    <dbReference type="NCBI Taxonomy" id="167791"/>
    <lineage>
        <taxon>Eukaryota</taxon>
        <taxon>Viridiplantae</taxon>
        <taxon>Streptophyta</taxon>
        <taxon>Embryophyta</taxon>
        <taxon>Tracheophyta</taxon>
        <taxon>Spermatophyta</taxon>
        <taxon>Magnoliopsida</taxon>
        <taxon>eudicotyledons</taxon>
        <taxon>Gunneridae</taxon>
        <taxon>Pentapetalae</taxon>
        <taxon>rosids</taxon>
        <taxon>fabids</taxon>
        <taxon>Fabales</taxon>
        <taxon>Fabaceae</taxon>
        <taxon>Cercidoideae</taxon>
        <taxon>Cercideae</taxon>
        <taxon>Bauhiniinae</taxon>
        <taxon>Bauhinia</taxon>
    </lineage>
</organism>
<keyword evidence="2" id="KW-1185">Reference proteome</keyword>
<protein>
    <submittedName>
        <fullName evidence="1">Uncharacterized protein</fullName>
    </submittedName>
</protein>
<dbReference type="Proteomes" id="UP000828941">
    <property type="component" value="Chromosome 4"/>
</dbReference>
<reference evidence="1 2" key="1">
    <citation type="journal article" date="2022" name="DNA Res.">
        <title>Chromosomal-level genome assembly of the orchid tree Bauhinia variegata (Leguminosae; Cercidoideae) supports the allotetraploid origin hypothesis of Bauhinia.</title>
        <authorList>
            <person name="Zhong Y."/>
            <person name="Chen Y."/>
            <person name="Zheng D."/>
            <person name="Pang J."/>
            <person name="Liu Y."/>
            <person name="Luo S."/>
            <person name="Meng S."/>
            <person name="Qian L."/>
            <person name="Wei D."/>
            <person name="Dai S."/>
            <person name="Zhou R."/>
        </authorList>
    </citation>
    <scope>NUCLEOTIDE SEQUENCE [LARGE SCALE GENOMIC DNA]</scope>
    <source>
        <strain evidence="1">BV-YZ2020</strain>
    </source>
</reference>
<dbReference type="EMBL" id="CM039429">
    <property type="protein sequence ID" value="KAI4349137.1"/>
    <property type="molecule type" value="Genomic_DNA"/>
</dbReference>